<sequence>MSDFVSRKLIVVAIFSAAGYNLLDKNFCNKFLGQNDERGIAIRAVTCDNLSKFCLVMVIDAF</sequence>
<evidence type="ECO:0000313" key="1">
    <source>
        <dbReference type="EMBL" id="ADC90598.1"/>
    </source>
</evidence>
<dbReference type="EMBL" id="CP001850">
    <property type="protein sequence ID" value="ADC90598.1"/>
    <property type="molecule type" value="Genomic_DNA"/>
</dbReference>
<dbReference type="STRING" id="699246.HMPREF0868_0624"/>
<gene>
    <name evidence="1" type="ordered locus">HMPREF0868_0624</name>
</gene>
<dbReference type="KEGG" id="clo:HMPREF0868_0624"/>
<dbReference type="HOGENOM" id="CLU_2898909_0_0_9"/>
<dbReference type="Proteomes" id="UP000008234">
    <property type="component" value="Chromosome"/>
</dbReference>
<evidence type="ECO:0000313" key="2">
    <source>
        <dbReference type="Proteomes" id="UP000008234"/>
    </source>
</evidence>
<organism evidence="1 2">
    <name type="scientific">Mageeibacillus indolicus (strain UPII9-5)</name>
    <name type="common">Clostridiales genomosp. BVAB3 (strain UPII9-5)</name>
    <dbReference type="NCBI Taxonomy" id="699246"/>
    <lineage>
        <taxon>Bacteria</taxon>
        <taxon>Bacillati</taxon>
        <taxon>Bacillota</taxon>
        <taxon>Clostridia</taxon>
        <taxon>Eubacteriales</taxon>
        <taxon>Oscillospiraceae</taxon>
        <taxon>Mageeibacillus</taxon>
    </lineage>
</organism>
<reference evidence="2" key="1">
    <citation type="submission" date="2009-12" db="EMBL/GenBank/DDBJ databases">
        <title>Sequence of Clostridiales genomosp. BVAB3 str. UPII9-5.</title>
        <authorList>
            <person name="Madupu R."/>
            <person name="Durkin A.S."/>
            <person name="Torralba M."/>
            <person name="Methe B."/>
            <person name="Sutton G.G."/>
            <person name="Strausberg R.L."/>
            <person name="Nelson K.E."/>
        </authorList>
    </citation>
    <scope>NUCLEOTIDE SEQUENCE [LARGE SCALE GENOMIC DNA]</scope>
    <source>
        <strain evidence="2">UPII9-5</strain>
    </source>
</reference>
<proteinExistence type="predicted"/>
<keyword evidence="2" id="KW-1185">Reference proteome</keyword>
<protein>
    <submittedName>
        <fullName evidence="1">Uncharacterized protein</fullName>
    </submittedName>
</protein>
<dbReference type="AlphaFoldDB" id="D3R189"/>
<name>D3R189_MAGIU</name>
<accession>D3R189</accession>